<dbReference type="GO" id="GO:0004364">
    <property type="term" value="F:glutathione transferase activity"/>
    <property type="evidence" value="ECO:0007669"/>
    <property type="project" value="UniProtKB-EC"/>
</dbReference>
<evidence type="ECO:0000256" key="2">
    <source>
        <dbReference type="ARBA" id="ARBA00009899"/>
    </source>
</evidence>
<dbReference type="EC" id="2.5.1.18" evidence="4"/>
<dbReference type="GeneTree" id="ENSGT00940000163205"/>
<dbReference type="PANTHER" id="PTHR43917">
    <property type="match status" value="1"/>
</dbReference>
<organism evidence="10 11">
    <name type="scientific">Cyprinus carpio carpio</name>
    <dbReference type="NCBI Taxonomy" id="630221"/>
    <lineage>
        <taxon>Eukaryota</taxon>
        <taxon>Metazoa</taxon>
        <taxon>Chordata</taxon>
        <taxon>Craniata</taxon>
        <taxon>Vertebrata</taxon>
        <taxon>Euteleostomi</taxon>
        <taxon>Actinopterygii</taxon>
        <taxon>Neopterygii</taxon>
        <taxon>Teleostei</taxon>
        <taxon>Ostariophysi</taxon>
        <taxon>Cypriniformes</taxon>
        <taxon>Cyprinidae</taxon>
        <taxon>Cyprininae</taxon>
        <taxon>Cyprinus</taxon>
    </lineage>
</organism>
<dbReference type="InterPro" id="IPR040077">
    <property type="entry name" value="GST_C_Theta"/>
</dbReference>
<dbReference type="InterPro" id="IPR004045">
    <property type="entry name" value="Glutathione_S-Trfase_N"/>
</dbReference>
<comment type="catalytic activity">
    <reaction evidence="7">
        <text>RX + glutathione = an S-substituted glutathione + a halide anion + H(+)</text>
        <dbReference type="Rhea" id="RHEA:16437"/>
        <dbReference type="ChEBI" id="CHEBI:15378"/>
        <dbReference type="ChEBI" id="CHEBI:16042"/>
        <dbReference type="ChEBI" id="CHEBI:17792"/>
        <dbReference type="ChEBI" id="CHEBI:57925"/>
        <dbReference type="ChEBI" id="CHEBI:90779"/>
        <dbReference type="EC" id="2.5.1.18"/>
    </reaction>
</comment>
<keyword evidence="5" id="KW-0963">Cytoplasm</keyword>
<dbReference type="Gene3D" id="1.20.1050.10">
    <property type="match status" value="1"/>
</dbReference>
<dbReference type="CDD" id="cd03050">
    <property type="entry name" value="GST_N_Theta"/>
    <property type="match status" value="1"/>
</dbReference>
<comment type="subunit">
    <text evidence="3">Homodimer.</text>
</comment>
<keyword evidence="6" id="KW-0808">Transferase</keyword>
<feature type="domain" description="GST N-terminal" evidence="8">
    <location>
        <begin position="1"/>
        <end position="92"/>
    </location>
</feature>
<dbReference type="PROSITE" id="PS50405">
    <property type="entry name" value="GST_CTER"/>
    <property type="match status" value="1"/>
</dbReference>
<evidence type="ECO:0000313" key="10">
    <source>
        <dbReference type="Ensembl" id="ENSCCRP00000031698.2"/>
    </source>
</evidence>
<evidence type="ECO:0000256" key="4">
    <source>
        <dbReference type="ARBA" id="ARBA00012452"/>
    </source>
</evidence>
<dbReference type="InterPro" id="IPR010987">
    <property type="entry name" value="Glutathione-S-Trfase_C-like"/>
</dbReference>
<dbReference type="InterPro" id="IPR004046">
    <property type="entry name" value="GST_C"/>
</dbReference>
<evidence type="ECO:0000256" key="3">
    <source>
        <dbReference type="ARBA" id="ARBA00011738"/>
    </source>
</evidence>
<dbReference type="InterPro" id="IPR040075">
    <property type="entry name" value="GST_N_Theta"/>
</dbReference>
<dbReference type="InterPro" id="IPR051369">
    <property type="entry name" value="GST_Theta"/>
</dbReference>
<feature type="domain" description="GST C-terminal" evidence="9">
    <location>
        <begin position="98"/>
        <end position="242"/>
    </location>
</feature>
<dbReference type="GO" id="GO:0005737">
    <property type="term" value="C:cytoplasm"/>
    <property type="evidence" value="ECO:0007669"/>
    <property type="project" value="UniProtKB-SubCell"/>
</dbReference>
<dbReference type="Ensembl" id="ENSCCRT00000034378.2">
    <property type="protein sequence ID" value="ENSCCRP00000031698.2"/>
    <property type="gene ID" value="ENSCCRG00000017066.2"/>
</dbReference>
<dbReference type="SFLD" id="SFLDS00019">
    <property type="entry name" value="Glutathione_Transferase_(cytos"/>
    <property type="match status" value="1"/>
</dbReference>
<dbReference type="Gene3D" id="3.40.30.10">
    <property type="entry name" value="Glutaredoxin"/>
    <property type="match status" value="1"/>
</dbReference>
<dbReference type="OMA" id="YHDEMLA"/>
<dbReference type="PANTHER" id="PTHR43917:SF9">
    <property type="entry name" value="GLUTATHIONE S-TRANSFERASE THETA-1"/>
    <property type="match status" value="1"/>
</dbReference>
<name>A0A8C1H8F5_CYPCA</name>
<dbReference type="Proteomes" id="UP001108240">
    <property type="component" value="Unplaced"/>
</dbReference>
<dbReference type="GO" id="GO:0006749">
    <property type="term" value="P:glutathione metabolic process"/>
    <property type="evidence" value="ECO:0007669"/>
    <property type="project" value="TreeGrafter"/>
</dbReference>
<reference evidence="10" key="1">
    <citation type="submission" date="2025-08" db="UniProtKB">
        <authorList>
            <consortium name="Ensembl"/>
        </authorList>
    </citation>
    <scope>IDENTIFICATION</scope>
</reference>
<sequence length="252" mass="29483">MSLEIYLDLFSQPCRSVYIFAKKNDIQFDYKKISLFEGYQYSEEYGKINLLRKAPAIKDGDFYLAESPLVENHCSRIVAIMLYLTEKFHTPDHWYPADLQKRARVNEYLSWQHSTIRPHGSKMMWFKLLIPKAFGTEIPKEKMDNAVEDLNSSLNLFEEKFLQDRPFIVGDQISLADLVAIVEIMQPVGAGMDVFENRPKLKAWKDRVRAEIGAELFDEAHQAIFYAQEAVKTMDPEKIEHFKPKILRYFLS</sequence>
<dbReference type="SUPFAM" id="SSF47616">
    <property type="entry name" value="GST C-terminal domain-like"/>
    <property type="match status" value="1"/>
</dbReference>
<dbReference type="SUPFAM" id="SSF52833">
    <property type="entry name" value="Thioredoxin-like"/>
    <property type="match status" value="1"/>
</dbReference>
<dbReference type="PROSITE" id="PS50404">
    <property type="entry name" value="GST_NTER"/>
    <property type="match status" value="1"/>
</dbReference>
<accession>A0A8C1H8F5</accession>
<reference evidence="10" key="2">
    <citation type="submission" date="2025-09" db="UniProtKB">
        <authorList>
            <consortium name="Ensembl"/>
        </authorList>
    </citation>
    <scope>IDENTIFICATION</scope>
</reference>
<dbReference type="FunFam" id="1.20.1050.10:FF:000008">
    <property type="entry name" value="Glutathione S-transferase theta-1"/>
    <property type="match status" value="1"/>
</dbReference>
<evidence type="ECO:0000313" key="11">
    <source>
        <dbReference type="Proteomes" id="UP001108240"/>
    </source>
</evidence>
<proteinExistence type="inferred from homology"/>
<evidence type="ECO:0000256" key="5">
    <source>
        <dbReference type="ARBA" id="ARBA00022490"/>
    </source>
</evidence>
<comment type="similarity">
    <text evidence="2">Belongs to the GST superfamily. Theta family.</text>
</comment>
<evidence type="ECO:0000256" key="6">
    <source>
        <dbReference type="ARBA" id="ARBA00022679"/>
    </source>
</evidence>
<evidence type="ECO:0000256" key="1">
    <source>
        <dbReference type="ARBA" id="ARBA00004496"/>
    </source>
</evidence>
<evidence type="ECO:0000259" key="9">
    <source>
        <dbReference type="PROSITE" id="PS50405"/>
    </source>
</evidence>
<evidence type="ECO:0000256" key="7">
    <source>
        <dbReference type="ARBA" id="ARBA00047960"/>
    </source>
</evidence>
<comment type="subcellular location">
    <subcellularLocation>
        <location evidence="1">Cytoplasm</location>
    </subcellularLocation>
</comment>
<keyword evidence="11" id="KW-1185">Reference proteome</keyword>
<evidence type="ECO:0000259" key="8">
    <source>
        <dbReference type="PROSITE" id="PS50404"/>
    </source>
</evidence>
<dbReference type="AlphaFoldDB" id="A0A8C1H8F5"/>
<dbReference type="InterPro" id="IPR036249">
    <property type="entry name" value="Thioredoxin-like_sf"/>
</dbReference>
<protein>
    <recommendedName>
        <fullName evidence="4">glutathione transferase</fullName>
        <ecNumber evidence="4">2.5.1.18</ecNumber>
    </recommendedName>
</protein>
<dbReference type="SFLD" id="SFLDG00358">
    <property type="entry name" value="Main_(cytGST)"/>
    <property type="match status" value="1"/>
</dbReference>
<dbReference type="CDD" id="cd03183">
    <property type="entry name" value="GST_C_Theta"/>
    <property type="match status" value="1"/>
</dbReference>
<dbReference type="Pfam" id="PF00043">
    <property type="entry name" value="GST_C"/>
    <property type="match status" value="1"/>
</dbReference>
<dbReference type="InterPro" id="IPR040079">
    <property type="entry name" value="Glutathione_S-Trfase"/>
</dbReference>
<dbReference type="InterPro" id="IPR036282">
    <property type="entry name" value="Glutathione-S-Trfase_C_sf"/>
</dbReference>